<dbReference type="Proteomes" id="UP000198510">
    <property type="component" value="Unassembled WGS sequence"/>
</dbReference>
<dbReference type="STRING" id="1075417.SAMN05421823_105142"/>
<dbReference type="SUPFAM" id="SSF53474">
    <property type="entry name" value="alpha/beta-Hydrolases"/>
    <property type="match status" value="1"/>
</dbReference>
<proteinExistence type="predicted"/>
<name>A0A1G9IXP3_9BACT</name>
<dbReference type="AlphaFoldDB" id="A0A1G9IXP3"/>
<reference evidence="1 2" key="1">
    <citation type="submission" date="2016-10" db="EMBL/GenBank/DDBJ databases">
        <authorList>
            <person name="de Groot N.N."/>
        </authorList>
    </citation>
    <scope>NUCLEOTIDE SEQUENCE [LARGE SCALE GENOMIC DNA]</scope>
    <source>
        <strain evidence="1 2">DSM 25186</strain>
    </source>
</reference>
<keyword evidence="2" id="KW-1185">Reference proteome</keyword>
<dbReference type="Gene3D" id="1.10.260.160">
    <property type="match status" value="1"/>
</dbReference>
<dbReference type="Gene3D" id="3.40.50.1820">
    <property type="entry name" value="alpha/beta hydrolase"/>
    <property type="match status" value="1"/>
</dbReference>
<dbReference type="OrthoDB" id="9798122at2"/>
<dbReference type="RefSeq" id="WP_143017300.1">
    <property type="nucleotide sequence ID" value="NZ_FNFO01000005.1"/>
</dbReference>
<dbReference type="EMBL" id="FNFO01000005">
    <property type="protein sequence ID" value="SDL30000.1"/>
    <property type="molecule type" value="Genomic_DNA"/>
</dbReference>
<dbReference type="InterPro" id="IPR029058">
    <property type="entry name" value="AB_hydrolase_fold"/>
</dbReference>
<protein>
    <submittedName>
        <fullName evidence="1">Uncharacterized protein</fullName>
    </submittedName>
</protein>
<organism evidence="1 2">
    <name type="scientific">Catalinimonas alkaloidigena</name>
    <dbReference type="NCBI Taxonomy" id="1075417"/>
    <lineage>
        <taxon>Bacteria</taxon>
        <taxon>Pseudomonadati</taxon>
        <taxon>Bacteroidota</taxon>
        <taxon>Cytophagia</taxon>
        <taxon>Cytophagales</taxon>
        <taxon>Catalimonadaceae</taxon>
        <taxon>Catalinimonas</taxon>
    </lineage>
</organism>
<evidence type="ECO:0000313" key="1">
    <source>
        <dbReference type="EMBL" id="SDL30000.1"/>
    </source>
</evidence>
<gene>
    <name evidence="1" type="ORF">SAMN05421823_105142</name>
</gene>
<evidence type="ECO:0000313" key="2">
    <source>
        <dbReference type="Proteomes" id="UP000198510"/>
    </source>
</evidence>
<sequence length="392" mass="43699">MAALGLLSACNSDKEVFIEPLQLEKTEEKTVIQTNAIEQDWAGVDAHYDIKTSVVSFRTKNLAGKTVSATGVVYIPVTKDTLPLMFYQPSLLDNYAERPSTGQYAGNSREAIAFASAGYIVTVVDWAASPDLTPFFQADAAAQAGYDLLTAAFEMCDRQHIKTNNQIFMAGSEDGAYTMLALMRLIKTSYGHNSRFVVAGATTTAGFIDPAELMERVAQKDDVSSNELALCAALVIRYNQYYGWNRDLSHYFKQAYLDEVSALCTEQKFEGELFKTKMPKKASQLFTSEFLKGLEAGFEVKSNKGKGKGNSKDDESEFIAALQANSLKDFMPQTYMRMFQETSNRSISWEQIELFFRLVATGGIGHVRISLCTDRAQYISKSLEWLEPIRKH</sequence>
<accession>A0A1G9IXP3</accession>